<reference evidence="1" key="1">
    <citation type="submission" date="2019-08" db="EMBL/GenBank/DDBJ databases">
        <authorList>
            <person name="Kucharzyk K."/>
            <person name="Murdoch R.W."/>
            <person name="Higgins S."/>
            <person name="Loffler F."/>
        </authorList>
    </citation>
    <scope>NUCLEOTIDE SEQUENCE</scope>
</reference>
<comment type="caution">
    <text evidence="1">The sequence shown here is derived from an EMBL/GenBank/DDBJ whole genome shotgun (WGS) entry which is preliminary data.</text>
</comment>
<proteinExistence type="predicted"/>
<organism evidence="1">
    <name type="scientific">bioreactor metagenome</name>
    <dbReference type="NCBI Taxonomy" id="1076179"/>
    <lineage>
        <taxon>unclassified sequences</taxon>
        <taxon>metagenomes</taxon>
        <taxon>ecological metagenomes</taxon>
    </lineage>
</organism>
<name>A0A645FDY0_9ZZZZ</name>
<sequence length="92" mass="10187">MTEARVKRKGSSQVTCPHQNRLFVIHQAEVVFNNGCQFFGLVSHPALALPGQETEIFANLFRRRAGGFAQLYGGNEIFPSLVSIEQLLIVKG</sequence>
<gene>
    <name evidence="1" type="ORF">SDC9_159926</name>
</gene>
<accession>A0A645FDY0</accession>
<evidence type="ECO:0000313" key="1">
    <source>
        <dbReference type="EMBL" id="MPN12608.1"/>
    </source>
</evidence>
<dbReference type="EMBL" id="VSSQ01058987">
    <property type="protein sequence ID" value="MPN12608.1"/>
    <property type="molecule type" value="Genomic_DNA"/>
</dbReference>
<dbReference type="AlphaFoldDB" id="A0A645FDY0"/>
<protein>
    <submittedName>
        <fullName evidence="1">Uncharacterized protein</fullName>
    </submittedName>
</protein>